<feature type="region of interest" description="Disordered" evidence="1">
    <location>
        <begin position="111"/>
        <end position="139"/>
    </location>
</feature>
<name>A0A0M3JUN2_ANISI</name>
<dbReference type="AlphaFoldDB" id="A0A0M3JUN2"/>
<feature type="compositionally biased region" description="Low complexity" evidence="1">
    <location>
        <begin position="43"/>
        <end position="66"/>
    </location>
</feature>
<dbReference type="EMBL" id="UYRR01031063">
    <property type="protein sequence ID" value="VDK44901.1"/>
    <property type="molecule type" value="Genomic_DNA"/>
</dbReference>
<evidence type="ECO:0000313" key="3">
    <source>
        <dbReference type="Proteomes" id="UP000267096"/>
    </source>
</evidence>
<feature type="compositionally biased region" description="Polar residues" evidence="1">
    <location>
        <begin position="214"/>
        <end position="224"/>
    </location>
</feature>
<evidence type="ECO:0000256" key="1">
    <source>
        <dbReference type="SAM" id="MobiDB-lite"/>
    </source>
</evidence>
<organism evidence="4">
    <name type="scientific">Anisakis simplex</name>
    <name type="common">Herring worm</name>
    <dbReference type="NCBI Taxonomy" id="6269"/>
    <lineage>
        <taxon>Eukaryota</taxon>
        <taxon>Metazoa</taxon>
        <taxon>Ecdysozoa</taxon>
        <taxon>Nematoda</taxon>
        <taxon>Chromadorea</taxon>
        <taxon>Rhabditida</taxon>
        <taxon>Spirurina</taxon>
        <taxon>Ascaridomorpha</taxon>
        <taxon>Ascaridoidea</taxon>
        <taxon>Anisakidae</taxon>
        <taxon>Anisakis</taxon>
        <taxon>Anisakis simplex complex</taxon>
    </lineage>
</organism>
<feature type="region of interest" description="Disordered" evidence="1">
    <location>
        <begin position="183"/>
        <end position="289"/>
    </location>
</feature>
<feature type="region of interest" description="Disordered" evidence="1">
    <location>
        <begin position="312"/>
        <end position="341"/>
    </location>
</feature>
<feature type="compositionally biased region" description="Low complexity" evidence="1">
    <location>
        <begin position="124"/>
        <end position="133"/>
    </location>
</feature>
<feature type="compositionally biased region" description="Polar residues" evidence="1">
    <location>
        <begin position="111"/>
        <end position="123"/>
    </location>
</feature>
<protein>
    <submittedName>
        <fullName evidence="4">SANT domain-containing protein</fullName>
    </submittedName>
</protein>
<sequence length="533" mass="57949">MSSFRSVISGGTSSAYTTTTSSSPACTPSVGRLTDPSTISLVNTPTSAANNSNTSITPSSSIPSPADQQQLRTLSLPQSNRGAALPQKSTQPALVRNRQIFSQQLMRQNAAAQFSSEQQHQRTSSYSPYSSSSNLMSVGAQRWRPQQQPGSAARVQNTYRTYPTTYEMPDRVPISRNVYNDYRHQREDSSRVYPTAVPSSARSRLVPLDPSPNIYFSSQPTTHYRSYIMPRQQHSARTSVRRIPSVTRHPVSGQRQQQPSSETAAAVASIASSLGDDSKSSQDTQDEDAVQNELSADFGTVNVVPSVSVFHQPPKQIDHSSHRKVSVECAPGPSSSVSVPSQRVNIASVHRRFPTAYHPNTSSFIGQKTTAERSDYTQYDTNNEQQTMSTNPSSFGASTKPKILPSVVARSDASVSRVVRTEQDVQPLAKQQRTAGGEDGLSLLADTATASQGTVVQSIVVQRPVQTAQSFAETDERALVRQSSSPTSMDDEDAFDLPKTIRSQKLLTRELPADPVAAASQLINYGFELEDSD</sequence>
<feature type="region of interest" description="Disordered" evidence="1">
    <location>
        <begin position="1"/>
        <end position="70"/>
    </location>
</feature>
<reference evidence="2 3" key="2">
    <citation type="submission" date="2018-11" db="EMBL/GenBank/DDBJ databases">
        <authorList>
            <consortium name="Pathogen Informatics"/>
        </authorList>
    </citation>
    <scope>NUCLEOTIDE SEQUENCE [LARGE SCALE GENOMIC DNA]</scope>
</reference>
<dbReference type="Proteomes" id="UP000267096">
    <property type="component" value="Unassembled WGS sequence"/>
</dbReference>
<proteinExistence type="predicted"/>
<dbReference type="WBParaSite" id="ASIM_0001190001-mRNA-1">
    <property type="protein sequence ID" value="ASIM_0001190001-mRNA-1"/>
    <property type="gene ID" value="ASIM_0001190001"/>
</dbReference>
<reference evidence="4" key="1">
    <citation type="submission" date="2017-02" db="UniProtKB">
        <authorList>
            <consortium name="WormBaseParasite"/>
        </authorList>
    </citation>
    <scope>IDENTIFICATION</scope>
</reference>
<gene>
    <name evidence="2" type="ORF">ASIM_LOCUS11366</name>
</gene>
<evidence type="ECO:0000313" key="4">
    <source>
        <dbReference type="WBParaSite" id="ASIM_0001190001-mRNA-1"/>
    </source>
</evidence>
<keyword evidence="3" id="KW-1185">Reference proteome</keyword>
<accession>A0A0M3JUN2</accession>
<evidence type="ECO:0000313" key="2">
    <source>
        <dbReference type="EMBL" id="VDK44901.1"/>
    </source>
</evidence>
<feature type="compositionally biased region" description="Polar residues" evidence="1">
    <location>
        <begin position="253"/>
        <end position="263"/>
    </location>
</feature>
<feature type="compositionally biased region" description="Low complexity" evidence="1">
    <location>
        <begin position="9"/>
        <end position="29"/>
    </location>
</feature>